<protein>
    <submittedName>
        <fullName evidence="1">Uncharacterized protein</fullName>
    </submittedName>
</protein>
<proteinExistence type="predicted"/>
<organism evidence="1">
    <name type="scientific">bioreactor metagenome</name>
    <dbReference type="NCBI Taxonomy" id="1076179"/>
    <lineage>
        <taxon>unclassified sequences</taxon>
        <taxon>metagenomes</taxon>
        <taxon>ecological metagenomes</taxon>
    </lineage>
</organism>
<sequence length="71" mass="8463">MFQLRSIIYENFIHTIMKNFSGFRFNIGTCENNIHRMVDFCSHFFGFADQFESNRMDIAIYMVNIHADAFP</sequence>
<name>A0A645HXW0_9ZZZZ</name>
<dbReference type="EMBL" id="VSSQ01101686">
    <property type="protein sequence ID" value="MPN43342.1"/>
    <property type="molecule type" value="Genomic_DNA"/>
</dbReference>
<dbReference type="AlphaFoldDB" id="A0A645HXW0"/>
<comment type="caution">
    <text evidence="1">The sequence shown here is derived from an EMBL/GenBank/DDBJ whole genome shotgun (WGS) entry which is preliminary data.</text>
</comment>
<accession>A0A645HXW0</accession>
<reference evidence="1" key="1">
    <citation type="submission" date="2019-08" db="EMBL/GenBank/DDBJ databases">
        <authorList>
            <person name="Kucharzyk K."/>
            <person name="Murdoch R.W."/>
            <person name="Higgins S."/>
            <person name="Loffler F."/>
        </authorList>
    </citation>
    <scope>NUCLEOTIDE SEQUENCE</scope>
</reference>
<evidence type="ECO:0000313" key="1">
    <source>
        <dbReference type="EMBL" id="MPN43342.1"/>
    </source>
</evidence>
<gene>
    <name evidence="1" type="ORF">SDC9_190901</name>
</gene>